<dbReference type="EMBL" id="LT550270">
    <property type="protein sequence ID" value="SAL95350.1"/>
    <property type="molecule type" value="Genomic_DNA"/>
</dbReference>
<proteinExistence type="predicted"/>
<dbReference type="InterPro" id="IPR036047">
    <property type="entry name" value="F-box-like_dom_sf"/>
</dbReference>
<evidence type="ECO:0000313" key="3">
    <source>
        <dbReference type="Proteomes" id="UP000078561"/>
    </source>
</evidence>
<sequence>MPHTTLPLELLCHVLSFLPYHDLYLTRGVSRQWRALVEEHIYLDVKARQHRVSIVIGQAPFTCVLDLYASNYDPIQRVVHFKPRDGDTIVSPQSNNNSNRKYLTSLPPPPSWHLYHHRQMQLKFSNHSHQASSLCASSLQTLNPQEREKALFHLQYNPVLECSYALPAYSWLPSSDQADSHYVGDKSMILSFSYVPPLDTIVPNCLSTGSSPPAPQIKIHWLHVTFDWLISFTQPKIQPTQIYADRYSQLYHTLTHQYGCYKYDELSEPILAYIIQQDHPMHDVAPDDNNKGDGDLPKQLLSYVQEHTHEYHTRLSRLQHMLEGCCVNPRMIWKYPFAKSFVVGNGSLLSEEDVVRRIQDLEDEWRSLSRSLKRRLGSTAAF</sequence>
<dbReference type="Pfam" id="PF12937">
    <property type="entry name" value="F-box-like"/>
    <property type="match status" value="1"/>
</dbReference>
<dbReference type="SMART" id="SM00256">
    <property type="entry name" value="FBOX"/>
    <property type="match status" value="1"/>
</dbReference>
<gene>
    <name evidence="2" type="primary">ABSGL_00668.1 scaffold 832</name>
</gene>
<dbReference type="InParanoid" id="A0A163IU53"/>
<evidence type="ECO:0000313" key="2">
    <source>
        <dbReference type="EMBL" id="SAL95350.1"/>
    </source>
</evidence>
<dbReference type="PROSITE" id="PS50181">
    <property type="entry name" value="FBOX"/>
    <property type="match status" value="1"/>
</dbReference>
<keyword evidence="3" id="KW-1185">Reference proteome</keyword>
<evidence type="ECO:0000259" key="1">
    <source>
        <dbReference type="PROSITE" id="PS50181"/>
    </source>
</evidence>
<organism evidence="2">
    <name type="scientific">Absidia glauca</name>
    <name type="common">Pin mould</name>
    <dbReference type="NCBI Taxonomy" id="4829"/>
    <lineage>
        <taxon>Eukaryota</taxon>
        <taxon>Fungi</taxon>
        <taxon>Fungi incertae sedis</taxon>
        <taxon>Mucoromycota</taxon>
        <taxon>Mucoromycotina</taxon>
        <taxon>Mucoromycetes</taxon>
        <taxon>Mucorales</taxon>
        <taxon>Cunninghamellaceae</taxon>
        <taxon>Absidia</taxon>
    </lineage>
</organism>
<dbReference type="Gene3D" id="1.20.1280.50">
    <property type="match status" value="1"/>
</dbReference>
<dbReference type="STRING" id="4829.A0A163IU53"/>
<dbReference type="AlphaFoldDB" id="A0A163IU53"/>
<dbReference type="InterPro" id="IPR001810">
    <property type="entry name" value="F-box_dom"/>
</dbReference>
<dbReference type="SUPFAM" id="SSF81383">
    <property type="entry name" value="F-box domain"/>
    <property type="match status" value="1"/>
</dbReference>
<name>A0A163IU53_ABSGL</name>
<protein>
    <recommendedName>
        <fullName evidence="1">F-box domain-containing protein</fullName>
    </recommendedName>
</protein>
<dbReference type="OMA" id="CFKYDPL"/>
<feature type="domain" description="F-box" evidence="1">
    <location>
        <begin position="1"/>
        <end position="45"/>
    </location>
</feature>
<reference evidence="2" key="1">
    <citation type="submission" date="2016-04" db="EMBL/GenBank/DDBJ databases">
        <authorList>
            <person name="Evans L.H."/>
            <person name="Alamgir A."/>
            <person name="Owens N."/>
            <person name="Weber N.D."/>
            <person name="Virtaneva K."/>
            <person name="Barbian K."/>
            <person name="Babar A."/>
            <person name="Rosenke K."/>
        </authorList>
    </citation>
    <scope>NUCLEOTIDE SEQUENCE [LARGE SCALE GENOMIC DNA]</scope>
    <source>
        <strain evidence="2">CBS 101.48</strain>
    </source>
</reference>
<dbReference type="OrthoDB" id="2217005at2759"/>
<dbReference type="Proteomes" id="UP000078561">
    <property type="component" value="Unassembled WGS sequence"/>
</dbReference>
<dbReference type="CDD" id="cd09917">
    <property type="entry name" value="F-box_SF"/>
    <property type="match status" value="1"/>
</dbReference>
<accession>A0A163IU53</accession>